<dbReference type="InterPro" id="IPR021196">
    <property type="entry name" value="PdxT/SNO_CS"/>
</dbReference>
<organism evidence="9 10">
    <name type="scientific">Populibacterium corticicola</name>
    <dbReference type="NCBI Taxonomy" id="1812826"/>
    <lineage>
        <taxon>Bacteria</taxon>
        <taxon>Bacillati</taxon>
        <taxon>Actinomycetota</taxon>
        <taxon>Actinomycetes</taxon>
        <taxon>Micrococcales</taxon>
        <taxon>Jonesiaceae</taxon>
        <taxon>Populibacterium</taxon>
    </lineage>
</organism>
<evidence type="ECO:0000313" key="10">
    <source>
        <dbReference type="Proteomes" id="UP001597391"/>
    </source>
</evidence>
<name>A0ABW5XAY5_9MICO</name>
<accession>A0ABW5XAY5</accession>
<feature type="binding site" evidence="7">
    <location>
        <position position="114"/>
    </location>
    <ligand>
        <name>L-glutamine</name>
        <dbReference type="ChEBI" id="CHEBI:58359"/>
    </ligand>
</feature>
<dbReference type="HAMAP" id="MF_01615">
    <property type="entry name" value="PdxT"/>
    <property type="match status" value="1"/>
</dbReference>
<dbReference type="RefSeq" id="WP_377464538.1">
    <property type="nucleotide sequence ID" value="NZ_JBHUOP010000001.1"/>
</dbReference>
<dbReference type="GO" id="GO:0004359">
    <property type="term" value="F:glutaminase activity"/>
    <property type="evidence" value="ECO:0007669"/>
    <property type="project" value="UniProtKB-EC"/>
</dbReference>
<dbReference type="PANTHER" id="PTHR31559">
    <property type="entry name" value="PYRIDOXAL 5'-PHOSPHATE SYNTHASE SUBUNIT SNO"/>
    <property type="match status" value="1"/>
</dbReference>
<feature type="compositionally biased region" description="Polar residues" evidence="8">
    <location>
        <begin position="162"/>
        <end position="175"/>
    </location>
</feature>
<dbReference type="NCBIfam" id="TIGR03800">
    <property type="entry name" value="PLP_synth_Pdx2"/>
    <property type="match status" value="1"/>
</dbReference>
<reference evidence="10" key="1">
    <citation type="journal article" date="2019" name="Int. J. Syst. Evol. Microbiol.">
        <title>The Global Catalogue of Microorganisms (GCM) 10K type strain sequencing project: providing services to taxonomists for standard genome sequencing and annotation.</title>
        <authorList>
            <consortium name="The Broad Institute Genomics Platform"/>
            <consortium name="The Broad Institute Genome Sequencing Center for Infectious Disease"/>
            <person name="Wu L."/>
            <person name="Ma J."/>
        </authorList>
    </citation>
    <scope>NUCLEOTIDE SEQUENCE [LARGE SCALE GENOMIC DNA]</scope>
    <source>
        <strain evidence="10">KCTC 33576</strain>
    </source>
</reference>
<dbReference type="EMBL" id="JBHUOP010000001">
    <property type="protein sequence ID" value="MFD2839115.1"/>
    <property type="molecule type" value="Genomic_DNA"/>
</dbReference>
<dbReference type="PANTHER" id="PTHR31559:SF0">
    <property type="entry name" value="PYRIDOXAL 5'-PHOSPHATE SYNTHASE SUBUNIT SNO1-RELATED"/>
    <property type="match status" value="1"/>
</dbReference>
<keyword evidence="5 7" id="KW-0456">Lyase</keyword>
<dbReference type="Pfam" id="PF01174">
    <property type="entry name" value="SNO"/>
    <property type="match status" value="2"/>
</dbReference>
<dbReference type="InterPro" id="IPR002161">
    <property type="entry name" value="PdxT/SNO"/>
</dbReference>
<comment type="subunit">
    <text evidence="7">In the presence of PdxS, forms a dodecamer of heterodimers. Only shows activity in the heterodimer.</text>
</comment>
<dbReference type="Gene3D" id="3.40.50.880">
    <property type="match status" value="1"/>
</dbReference>
<proteinExistence type="inferred from homology"/>
<feature type="active site" description="Nucleophile" evidence="7">
    <location>
        <position position="83"/>
    </location>
</feature>
<sequence length="237" mass="24087">MSIAPQVGVLALQGAVSEHADLLTTLGASVVPVRRPSDLSGLSGLVIPGGESTAIARLAAPMGLLPLVRERIDAGSLAVLGTCAGLILLADEVVAPGPLSGFDRVGGLDVVVARNAYGNQLDSFEASVRVSLSDASSGVRDSGVSASRTGDAVGTADASGLDGSTTRTGESTGDQNAHVAFIRAPRIEQVGPRAQAIAWHGDEVVAVAQDRLIGATFHPEITGDLTLHRAFLKLASR</sequence>
<evidence type="ECO:0000256" key="4">
    <source>
        <dbReference type="ARBA" id="ARBA00022962"/>
    </source>
</evidence>
<comment type="catalytic activity">
    <reaction evidence="6 7">
        <text>L-glutamine + H2O = L-glutamate + NH4(+)</text>
        <dbReference type="Rhea" id="RHEA:15889"/>
        <dbReference type="ChEBI" id="CHEBI:15377"/>
        <dbReference type="ChEBI" id="CHEBI:28938"/>
        <dbReference type="ChEBI" id="CHEBI:29985"/>
        <dbReference type="ChEBI" id="CHEBI:58359"/>
        <dbReference type="EC" id="3.5.1.2"/>
    </reaction>
</comment>
<dbReference type="EC" id="3.5.1.2" evidence="7"/>
<comment type="pathway">
    <text evidence="7">Cofactor biosynthesis; pyridoxal 5'-phosphate biosynthesis.</text>
</comment>
<feature type="region of interest" description="Disordered" evidence="8">
    <location>
        <begin position="136"/>
        <end position="175"/>
    </location>
</feature>
<dbReference type="EC" id="4.3.3.6" evidence="7"/>
<keyword evidence="4 7" id="KW-0315">Glutamine amidotransferase</keyword>
<comment type="catalytic activity">
    <reaction evidence="7">
        <text>aldehydo-D-ribose 5-phosphate + D-glyceraldehyde 3-phosphate + L-glutamine = pyridoxal 5'-phosphate + L-glutamate + phosphate + 3 H2O + H(+)</text>
        <dbReference type="Rhea" id="RHEA:31507"/>
        <dbReference type="ChEBI" id="CHEBI:15377"/>
        <dbReference type="ChEBI" id="CHEBI:15378"/>
        <dbReference type="ChEBI" id="CHEBI:29985"/>
        <dbReference type="ChEBI" id="CHEBI:43474"/>
        <dbReference type="ChEBI" id="CHEBI:58273"/>
        <dbReference type="ChEBI" id="CHEBI:58359"/>
        <dbReference type="ChEBI" id="CHEBI:59776"/>
        <dbReference type="ChEBI" id="CHEBI:597326"/>
        <dbReference type="EC" id="4.3.3.6"/>
    </reaction>
</comment>
<evidence type="ECO:0000256" key="5">
    <source>
        <dbReference type="ARBA" id="ARBA00023239"/>
    </source>
</evidence>
<evidence type="ECO:0000313" key="9">
    <source>
        <dbReference type="EMBL" id="MFD2839115.1"/>
    </source>
</evidence>
<comment type="caution">
    <text evidence="9">The sequence shown here is derived from an EMBL/GenBank/DDBJ whole genome shotgun (WGS) entry which is preliminary data.</text>
</comment>
<feature type="binding site" evidence="7">
    <location>
        <begin position="182"/>
        <end position="183"/>
    </location>
    <ligand>
        <name>L-glutamine</name>
        <dbReference type="ChEBI" id="CHEBI:58359"/>
    </ligand>
</feature>
<keyword evidence="3 7" id="KW-0663">Pyridoxal phosphate</keyword>
<dbReference type="PROSITE" id="PS51273">
    <property type="entry name" value="GATASE_TYPE_1"/>
    <property type="match status" value="1"/>
</dbReference>
<evidence type="ECO:0000256" key="8">
    <source>
        <dbReference type="SAM" id="MobiDB-lite"/>
    </source>
</evidence>
<comment type="similarity">
    <text evidence="1 7">Belongs to the glutaminase PdxT/SNO family.</text>
</comment>
<dbReference type="PROSITE" id="PS01236">
    <property type="entry name" value="PDXT_SNO_1"/>
    <property type="match status" value="1"/>
</dbReference>
<dbReference type="Proteomes" id="UP001597391">
    <property type="component" value="Unassembled WGS sequence"/>
</dbReference>
<evidence type="ECO:0000256" key="1">
    <source>
        <dbReference type="ARBA" id="ARBA00008345"/>
    </source>
</evidence>
<feature type="binding site" evidence="7">
    <location>
        <begin position="50"/>
        <end position="52"/>
    </location>
    <ligand>
        <name>L-glutamine</name>
        <dbReference type="ChEBI" id="CHEBI:58359"/>
    </ligand>
</feature>
<dbReference type="SUPFAM" id="SSF52317">
    <property type="entry name" value="Class I glutamine amidotransferase-like"/>
    <property type="match status" value="1"/>
</dbReference>
<comment type="function">
    <text evidence="7">Catalyzes the hydrolysis of glutamine to glutamate and ammonia as part of the biosynthesis of pyridoxal 5'-phosphate. The resulting ammonia molecule is channeled to the active site of PdxS.</text>
</comment>
<evidence type="ECO:0000256" key="3">
    <source>
        <dbReference type="ARBA" id="ARBA00022898"/>
    </source>
</evidence>
<dbReference type="PIRSF" id="PIRSF005639">
    <property type="entry name" value="Glut_amidoT_SNO"/>
    <property type="match status" value="1"/>
</dbReference>
<evidence type="ECO:0000256" key="7">
    <source>
        <dbReference type="HAMAP-Rule" id="MF_01615"/>
    </source>
</evidence>
<keyword evidence="10" id="KW-1185">Reference proteome</keyword>
<feature type="active site" description="Charge relay system" evidence="7">
    <location>
        <position position="220"/>
    </location>
</feature>
<dbReference type="GO" id="GO:0036381">
    <property type="term" value="F:pyridoxal 5'-phosphate synthase (glutamine hydrolysing) activity"/>
    <property type="evidence" value="ECO:0007669"/>
    <property type="project" value="UniProtKB-EC"/>
</dbReference>
<keyword evidence="2 7" id="KW-0378">Hydrolase</keyword>
<evidence type="ECO:0000256" key="6">
    <source>
        <dbReference type="ARBA" id="ARBA00049534"/>
    </source>
</evidence>
<feature type="active site" description="Charge relay system" evidence="7">
    <location>
        <position position="218"/>
    </location>
</feature>
<dbReference type="PROSITE" id="PS51130">
    <property type="entry name" value="PDXT_SNO_2"/>
    <property type="match status" value="1"/>
</dbReference>
<dbReference type="InterPro" id="IPR029062">
    <property type="entry name" value="Class_I_gatase-like"/>
</dbReference>
<gene>
    <name evidence="7 9" type="primary">pdxT</name>
    <name evidence="9" type="ORF">ACFSYH_00810</name>
</gene>
<protein>
    <recommendedName>
        <fullName evidence="7">Pyridoxal 5'-phosphate synthase subunit PdxT</fullName>
        <ecNumber evidence="7">4.3.3.6</ecNumber>
    </recommendedName>
    <alternativeName>
        <fullName evidence="7">Pdx2</fullName>
    </alternativeName>
    <alternativeName>
        <fullName evidence="7">Pyridoxal 5'-phosphate synthase glutaminase subunit</fullName>
        <ecNumber evidence="7">3.5.1.2</ecNumber>
    </alternativeName>
</protein>
<evidence type="ECO:0000256" key="2">
    <source>
        <dbReference type="ARBA" id="ARBA00022801"/>
    </source>
</evidence>